<evidence type="ECO:0000313" key="2">
    <source>
        <dbReference type="EMBL" id="GIY32692.1"/>
    </source>
</evidence>
<reference evidence="2 3" key="1">
    <citation type="submission" date="2021-06" db="EMBL/GenBank/DDBJ databases">
        <title>Caerostris extrusa draft genome.</title>
        <authorList>
            <person name="Kono N."/>
            <person name="Arakawa K."/>
        </authorList>
    </citation>
    <scope>NUCLEOTIDE SEQUENCE [LARGE SCALE GENOMIC DNA]</scope>
</reference>
<accession>A0AAV4SGK9</accession>
<organism evidence="2 3">
    <name type="scientific">Caerostris extrusa</name>
    <name type="common">Bark spider</name>
    <name type="synonym">Caerostris bankana</name>
    <dbReference type="NCBI Taxonomy" id="172846"/>
    <lineage>
        <taxon>Eukaryota</taxon>
        <taxon>Metazoa</taxon>
        <taxon>Ecdysozoa</taxon>
        <taxon>Arthropoda</taxon>
        <taxon>Chelicerata</taxon>
        <taxon>Arachnida</taxon>
        <taxon>Araneae</taxon>
        <taxon>Araneomorphae</taxon>
        <taxon>Entelegynae</taxon>
        <taxon>Araneoidea</taxon>
        <taxon>Araneidae</taxon>
        <taxon>Caerostris</taxon>
    </lineage>
</organism>
<proteinExistence type="predicted"/>
<name>A0AAV4SGK9_CAEEX</name>
<gene>
    <name evidence="2" type="ORF">CEXT_426981</name>
</gene>
<sequence length="119" mass="13352">MTLDWRHRIGENMEWVSEDESYTGGGGLAHFFHKGIMLFILLKSIGNNHGKQCTPPSRDYSAQGANRWPSPGTLDNRKSTLRIHIGEINEMPLFSVPPSGSRRDFGFLNCFGPFGVEDL</sequence>
<protein>
    <submittedName>
        <fullName evidence="2">Uncharacterized protein</fullName>
    </submittedName>
</protein>
<dbReference type="AlphaFoldDB" id="A0AAV4SGK9"/>
<dbReference type="EMBL" id="BPLR01009533">
    <property type="protein sequence ID" value="GIY32692.1"/>
    <property type="molecule type" value="Genomic_DNA"/>
</dbReference>
<evidence type="ECO:0000256" key="1">
    <source>
        <dbReference type="SAM" id="MobiDB-lite"/>
    </source>
</evidence>
<dbReference type="Proteomes" id="UP001054945">
    <property type="component" value="Unassembled WGS sequence"/>
</dbReference>
<comment type="caution">
    <text evidence="2">The sequence shown here is derived from an EMBL/GenBank/DDBJ whole genome shotgun (WGS) entry which is preliminary data.</text>
</comment>
<evidence type="ECO:0000313" key="3">
    <source>
        <dbReference type="Proteomes" id="UP001054945"/>
    </source>
</evidence>
<feature type="region of interest" description="Disordered" evidence="1">
    <location>
        <begin position="52"/>
        <end position="73"/>
    </location>
</feature>
<keyword evidence="3" id="KW-1185">Reference proteome</keyword>